<dbReference type="InterPro" id="IPR036396">
    <property type="entry name" value="Cyt_P450_sf"/>
</dbReference>
<name>A0A061FCG7_THECC</name>
<accession>A0A061FCG7</accession>
<dbReference type="Proteomes" id="UP000026915">
    <property type="component" value="Chromosome 8"/>
</dbReference>
<organism evidence="12 13">
    <name type="scientific">Theobroma cacao</name>
    <name type="common">Cacao</name>
    <name type="synonym">Cocoa</name>
    <dbReference type="NCBI Taxonomy" id="3641"/>
    <lineage>
        <taxon>Eukaryota</taxon>
        <taxon>Viridiplantae</taxon>
        <taxon>Streptophyta</taxon>
        <taxon>Embryophyta</taxon>
        <taxon>Tracheophyta</taxon>
        <taxon>Spermatophyta</taxon>
        <taxon>Magnoliopsida</taxon>
        <taxon>eudicotyledons</taxon>
        <taxon>Gunneridae</taxon>
        <taxon>Pentapetalae</taxon>
        <taxon>rosids</taxon>
        <taxon>malvids</taxon>
        <taxon>Malvales</taxon>
        <taxon>Malvaceae</taxon>
        <taxon>Byttnerioideae</taxon>
        <taxon>Theobroma</taxon>
    </lineage>
</organism>
<dbReference type="Gramene" id="EOY14711">
    <property type="protein sequence ID" value="EOY14711"/>
    <property type="gene ID" value="TCM_034003"/>
</dbReference>
<dbReference type="GO" id="GO:0016020">
    <property type="term" value="C:membrane"/>
    <property type="evidence" value="ECO:0007669"/>
    <property type="project" value="UniProtKB-SubCell"/>
</dbReference>
<protein>
    <recommendedName>
        <fullName evidence="14">Cytochrome P450</fullName>
    </recommendedName>
</protein>
<keyword evidence="11" id="KW-0472">Membrane</keyword>
<dbReference type="HOGENOM" id="CLU_1520483_0_0_1"/>
<keyword evidence="5" id="KW-0812">Transmembrane</keyword>
<sequence>MILFDGKMTVHGIMISELSNSHLMRKQGERGPSCIYRPIFGSSVKLMSVGQHDILDRVASSYNKWSRTFISSDWLKPGLAMTDPDMIVEVTLKHVLHSNQNDQEERLMEEEIIGECGTFTFAGKETTANLLNCSLTLLALHQDFKLSKQVTLIVNETLRPYPPGLIVNETLRPYPPC</sequence>
<keyword evidence="7" id="KW-1133">Transmembrane helix</keyword>
<evidence type="ECO:0000313" key="13">
    <source>
        <dbReference type="Proteomes" id="UP000026915"/>
    </source>
</evidence>
<dbReference type="InterPro" id="IPR050665">
    <property type="entry name" value="Cytochrome_P450_Monooxygen"/>
</dbReference>
<evidence type="ECO:0000256" key="8">
    <source>
        <dbReference type="ARBA" id="ARBA00023002"/>
    </source>
</evidence>
<evidence type="ECO:0000256" key="6">
    <source>
        <dbReference type="ARBA" id="ARBA00022723"/>
    </source>
</evidence>
<dbReference type="GO" id="GO:0020037">
    <property type="term" value="F:heme binding"/>
    <property type="evidence" value="ECO:0007669"/>
    <property type="project" value="InterPro"/>
</dbReference>
<dbReference type="PANTHER" id="PTHR24282:SF211">
    <property type="entry name" value="CYTOCHROME P450-RELATED"/>
    <property type="match status" value="1"/>
</dbReference>
<comment type="similarity">
    <text evidence="3">Belongs to the cytochrome P450 family.</text>
</comment>
<dbReference type="GO" id="GO:0005506">
    <property type="term" value="F:iron ion binding"/>
    <property type="evidence" value="ECO:0007669"/>
    <property type="project" value="InterPro"/>
</dbReference>
<keyword evidence="9" id="KW-0408">Iron</keyword>
<keyword evidence="13" id="KW-1185">Reference proteome</keyword>
<evidence type="ECO:0000256" key="5">
    <source>
        <dbReference type="ARBA" id="ARBA00022692"/>
    </source>
</evidence>
<evidence type="ECO:0000256" key="4">
    <source>
        <dbReference type="ARBA" id="ARBA00022617"/>
    </source>
</evidence>
<keyword evidence="10" id="KW-0503">Monooxygenase</keyword>
<dbReference type="GO" id="GO:0004497">
    <property type="term" value="F:monooxygenase activity"/>
    <property type="evidence" value="ECO:0000318"/>
    <property type="project" value="GO_Central"/>
</dbReference>
<dbReference type="PANTHER" id="PTHR24282">
    <property type="entry name" value="CYTOCHROME P450 FAMILY MEMBER"/>
    <property type="match status" value="1"/>
</dbReference>
<evidence type="ECO:0000256" key="2">
    <source>
        <dbReference type="ARBA" id="ARBA00004167"/>
    </source>
</evidence>
<comment type="cofactor">
    <cofactor evidence="1">
        <name>heme</name>
        <dbReference type="ChEBI" id="CHEBI:30413"/>
    </cofactor>
</comment>
<comment type="subcellular location">
    <subcellularLocation>
        <location evidence="2">Membrane</location>
        <topology evidence="2">Single-pass membrane protein</topology>
    </subcellularLocation>
</comment>
<evidence type="ECO:0000256" key="11">
    <source>
        <dbReference type="ARBA" id="ARBA00023136"/>
    </source>
</evidence>
<evidence type="ECO:0000313" key="12">
    <source>
        <dbReference type="EMBL" id="EOY14711.1"/>
    </source>
</evidence>
<dbReference type="Pfam" id="PF00067">
    <property type="entry name" value="p450"/>
    <property type="match status" value="1"/>
</dbReference>
<dbReference type="EMBL" id="CM001886">
    <property type="protein sequence ID" value="EOY14711.1"/>
    <property type="molecule type" value="Genomic_DNA"/>
</dbReference>
<keyword evidence="6" id="KW-0479">Metal-binding</keyword>
<dbReference type="SUPFAM" id="SSF48264">
    <property type="entry name" value="Cytochrome P450"/>
    <property type="match status" value="1"/>
</dbReference>
<keyword evidence="8" id="KW-0560">Oxidoreductase</keyword>
<dbReference type="GO" id="GO:0016705">
    <property type="term" value="F:oxidoreductase activity, acting on paired donors, with incorporation or reduction of molecular oxygen"/>
    <property type="evidence" value="ECO:0007669"/>
    <property type="project" value="InterPro"/>
</dbReference>
<keyword evidence="4" id="KW-0349">Heme</keyword>
<reference evidence="12 13" key="1">
    <citation type="journal article" date="2013" name="Genome Biol.">
        <title>The genome sequence of the most widely cultivated cacao type and its use to identify candidate genes regulating pod color.</title>
        <authorList>
            <person name="Motamayor J.C."/>
            <person name="Mockaitis K."/>
            <person name="Schmutz J."/>
            <person name="Haiminen N."/>
            <person name="Iii D.L."/>
            <person name="Cornejo O."/>
            <person name="Findley S.D."/>
            <person name="Zheng P."/>
            <person name="Utro F."/>
            <person name="Royaert S."/>
            <person name="Saski C."/>
            <person name="Jenkins J."/>
            <person name="Podicheti R."/>
            <person name="Zhao M."/>
            <person name="Scheffler B.E."/>
            <person name="Stack J.C."/>
            <person name="Feltus F.A."/>
            <person name="Mustiga G.M."/>
            <person name="Amores F."/>
            <person name="Phillips W."/>
            <person name="Marelli J.P."/>
            <person name="May G.D."/>
            <person name="Shapiro H."/>
            <person name="Ma J."/>
            <person name="Bustamante C.D."/>
            <person name="Schnell R.J."/>
            <person name="Main D."/>
            <person name="Gilbert D."/>
            <person name="Parida L."/>
            <person name="Kuhn D.N."/>
        </authorList>
    </citation>
    <scope>NUCLEOTIDE SEQUENCE [LARGE SCALE GENOMIC DNA]</scope>
    <source>
        <strain evidence="13">cv. Matina 1-6</strain>
    </source>
</reference>
<dbReference type="eggNOG" id="KOG0157">
    <property type="taxonomic scope" value="Eukaryota"/>
</dbReference>
<dbReference type="AlphaFoldDB" id="A0A061FCG7"/>
<evidence type="ECO:0000256" key="1">
    <source>
        <dbReference type="ARBA" id="ARBA00001971"/>
    </source>
</evidence>
<dbReference type="Gene3D" id="1.10.630.10">
    <property type="entry name" value="Cytochrome P450"/>
    <property type="match status" value="1"/>
</dbReference>
<dbReference type="InParanoid" id="A0A061FCG7"/>
<evidence type="ECO:0000256" key="9">
    <source>
        <dbReference type="ARBA" id="ARBA00023004"/>
    </source>
</evidence>
<proteinExistence type="inferred from homology"/>
<evidence type="ECO:0008006" key="14">
    <source>
        <dbReference type="Google" id="ProtNLM"/>
    </source>
</evidence>
<evidence type="ECO:0000256" key="7">
    <source>
        <dbReference type="ARBA" id="ARBA00022989"/>
    </source>
</evidence>
<gene>
    <name evidence="12" type="ORF">TCM_034003</name>
</gene>
<evidence type="ECO:0000256" key="3">
    <source>
        <dbReference type="ARBA" id="ARBA00010617"/>
    </source>
</evidence>
<dbReference type="InterPro" id="IPR001128">
    <property type="entry name" value="Cyt_P450"/>
</dbReference>
<evidence type="ECO:0000256" key="10">
    <source>
        <dbReference type="ARBA" id="ARBA00023033"/>
    </source>
</evidence>